<keyword evidence="10" id="KW-1185">Reference proteome</keyword>
<dbReference type="InterPro" id="IPR006594">
    <property type="entry name" value="LisH"/>
</dbReference>
<feature type="domain" description="FGFR1 oncogene partner (FOP) N-terminal dimerisation" evidence="8">
    <location>
        <begin position="47"/>
        <end position="113"/>
    </location>
</feature>
<sequence>MYDQSTEMKDAVLSALKESGKLGKISAEVRAEVYLLLTRDSEKPRSIPLCRENLIINELIREYLLMNGLKNTLSVFVPETGEPIDPIDRNFLAHSLDLTPRETSPLLNSLVRKWRNDELFNSENKSNTNNNISTAQGNIQNTGVMNSFQLGNSNRNDGEINSNNKIETGGFFEINSA</sequence>
<evidence type="ECO:0000256" key="1">
    <source>
        <dbReference type="ARBA" id="ARBA00004120"/>
    </source>
</evidence>
<dbReference type="SMART" id="SM00667">
    <property type="entry name" value="LisH"/>
    <property type="match status" value="1"/>
</dbReference>
<dbReference type="Proteomes" id="UP001470230">
    <property type="component" value="Unassembled WGS sequence"/>
</dbReference>
<evidence type="ECO:0000256" key="2">
    <source>
        <dbReference type="ARBA" id="ARBA00004300"/>
    </source>
</evidence>
<keyword evidence="4" id="KW-0963">Cytoplasm</keyword>
<gene>
    <name evidence="9" type="ORF">M9Y10_033604</name>
</gene>
<proteinExistence type="inferred from homology"/>
<dbReference type="PANTHER" id="PTHR15431">
    <property type="entry name" value="FGFR1 ONCOGENE PARTNER/LISH DOMAIN-CONTAINING PROTEIN"/>
    <property type="match status" value="1"/>
</dbReference>
<evidence type="ECO:0000256" key="6">
    <source>
        <dbReference type="ARBA" id="ARBA00023212"/>
    </source>
</evidence>
<evidence type="ECO:0000256" key="5">
    <source>
        <dbReference type="ARBA" id="ARBA00022794"/>
    </source>
</evidence>
<comment type="caution">
    <text evidence="9">The sequence shown here is derived from an EMBL/GenBank/DDBJ whole genome shotgun (WGS) entry which is preliminary data.</text>
</comment>
<name>A0ABR2KCK5_9EUKA</name>
<evidence type="ECO:0000256" key="3">
    <source>
        <dbReference type="ARBA" id="ARBA00005385"/>
    </source>
</evidence>
<dbReference type="InterPro" id="IPR018993">
    <property type="entry name" value="FOP_dimerisation-dom_N"/>
</dbReference>
<dbReference type="Pfam" id="PF09398">
    <property type="entry name" value="FOP_dimer"/>
    <property type="match status" value="1"/>
</dbReference>
<organism evidence="9 10">
    <name type="scientific">Tritrichomonas musculus</name>
    <dbReference type="NCBI Taxonomy" id="1915356"/>
    <lineage>
        <taxon>Eukaryota</taxon>
        <taxon>Metamonada</taxon>
        <taxon>Parabasalia</taxon>
        <taxon>Tritrichomonadida</taxon>
        <taxon>Tritrichomonadidae</taxon>
        <taxon>Tritrichomonas</taxon>
    </lineage>
</organism>
<evidence type="ECO:0000313" key="9">
    <source>
        <dbReference type="EMBL" id="KAK8888864.1"/>
    </source>
</evidence>
<protein>
    <recommendedName>
        <fullName evidence="8">FGFR1 oncogene partner (FOP) N-terminal dimerisation domain-containing protein</fullName>
    </recommendedName>
</protein>
<keyword evidence="7" id="KW-0966">Cell projection</keyword>
<evidence type="ECO:0000313" key="10">
    <source>
        <dbReference type="Proteomes" id="UP001470230"/>
    </source>
</evidence>
<dbReference type="PANTHER" id="PTHR15431:SF4">
    <property type="entry name" value="PROTEIN TONNEAU 1B"/>
    <property type="match status" value="1"/>
</dbReference>
<accession>A0ABR2KCK5</accession>
<keyword evidence="5" id="KW-0970">Cilium biogenesis/degradation</keyword>
<evidence type="ECO:0000259" key="8">
    <source>
        <dbReference type="Pfam" id="PF09398"/>
    </source>
</evidence>
<comment type="similarity">
    <text evidence="3">Belongs to the CEP43 family.</text>
</comment>
<keyword evidence="6" id="KW-0206">Cytoskeleton</keyword>
<dbReference type="PROSITE" id="PS50896">
    <property type="entry name" value="LISH"/>
    <property type="match status" value="1"/>
</dbReference>
<evidence type="ECO:0000256" key="7">
    <source>
        <dbReference type="ARBA" id="ARBA00023273"/>
    </source>
</evidence>
<evidence type="ECO:0000256" key="4">
    <source>
        <dbReference type="ARBA" id="ARBA00022490"/>
    </source>
</evidence>
<comment type="subcellular location">
    <subcellularLocation>
        <location evidence="1">Cytoplasm</location>
        <location evidence="1">Cytoskeleton</location>
        <location evidence="1">Cilium basal body</location>
    </subcellularLocation>
    <subcellularLocation>
        <location evidence="2">Cytoplasm</location>
        <location evidence="2">Cytoskeleton</location>
        <location evidence="2">Microtubule organizing center</location>
        <location evidence="2">Centrosome</location>
    </subcellularLocation>
</comment>
<dbReference type="EMBL" id="JAPFFF010000005">
    <property type="protein sequence ID" value="KAK8888864.1"/>
    <property type="molecule type" value="Genomic_DNA"/>
</dbReference>
<dbReference type="Gene3D" id="1.20.960.40">
    <property type="match status" value="1"/>
</dbReference>
<reference evidence="9 10" key="1">
    <citation type="submission" date="2024-04" db="EMBL/GenBank/DDBJ databases">
        <title>Tritrichomonas musculus Genome.</title>
        <authorList>
            <person name="Alves-Ferreira E."/>
            <person name="Grigg M."/>
            <person name="Lorenzi H."/>
            <person name="Galac M."/>
        </authorList>
    </citation>
    <scope>NUCLEOTIDE SEQUENCE [LARGE SCALE GENOMIC DNA]</scope>
    <source>
        <strain evidence="9 10">EAF2021</strain>
    </source>
</reference>